<dbReference type="RefSeq" id="WP_016339688.1">
    <property type="nucleotide sequence ID" value="NC_021281.1"/>
</dbReference>
<gene>
    <name evidence="1" type="ORF">HMPREF0409_01076</name>
</gene>
<accession>R9RCI5</accession>
<reference evidence="1 2" key="1">
    <citation type="submission" date="2012-07" db="EMBL/GenBank/DDBJ databases">
        <title>The Genome Sequence of Fusobacterium sp. 4_8.</title>
        <authorList>
            <consortium name="The Broad Institute Genome Sequencing Platform"/>
            <person name="Earl A."/>
            <person name="Ward D."/>
            <person name="Feldgarden M."/>
            <person name="Gevers D."/>
            <person name="Sibley C.D."/>
            <person name="White A.P."/>
            <person name="Crowley S."/>
            <person name="Surette M."/>
            <person name="Strauss J.C."/>
            <person name="Ambrose C.E."/>
            <person name="Allen-Vercoe E."/>
            <person name="Walker B."/>
            <person name="Young S.K."/>
            <person name="Zeng Q."/>
            <person name="Gargeya S."/>
            <person name="Fitzgerald M."/>
            <person name="Haas B."/>
            <person name="Abouelleil A."/>
            <person name="Alvarado L."/>
            <person name="Arachchi H.M."/>
            <person name="Berlin A.M."/>
            <person name="Chapman S.B."/>
            <person name="Goldberg J."/>
            <person name="Griggs A."/>
            <person name="Gujja S."/>
            <person name="Hansen M."/>
            <person name="Howarth C."/>
            <person name="Imamovic A."/>
            <person name="Larimer J."/>
            <person name="McCowen C."/>
            <person name="Montmayeur A."/>
            <person name="Murphy C."/>
            <person name="Neiman D."/>
            <person name="Pearson M."/>
            <person name="Priest M."/>
            <person name="Roberts A."/>
            <person name="Saif S."/>
            <person name="Shea T."/>
            <person name="Sisk P."/>
            <person name="Sykes S."/>
            <person name="Wortman J."/>
            <person name="Nusbaum C."/>
            <person name="Birren B."/>
        </authorList>
    </citation>
    <scope>NUCLEOTIDE SEQUENCE [LARGE SCALE GENOMIC DNA]</scope>
    <source>
        <strain evidence="1 2">4_8</strain>
    </source>
</reference>
<evidence type="ECO:0000313" key="2">
    <source>
        <dbReference type="Proteomes" id="UP000014361"/>
    </source>
</evidence>
<dbReference type="EMBL" id="CP003723">
    <property type="protein sequence ID" value="AGM23115.1"/>
    <property type="molecule type" value="Genomic_DNA"/>
</dbReference>
<dbReference type="Proteomes" id="UP000014361">
    <property type="component" value="Chromosome"/>
</dbReference>
<dbReference type="KEGG" id="fus:HMPREF0409_01076"/>
<evidence type="ECO:0000313" key="1">
    <source>
        <dbReference type="EMBL" id="AGM23115.1"/>
    </source>
</evidence>
<proteinExistence type="predicted"/>
<dbReference type="AlphaFoldDB" id="R9RCI5"/>
<dbReference type="PATRIC" id="fig|469607.3.peg.660"/>
<protein>
    <submittedName>
        <fullName evidence="1">Uncharacterized protein</fullName>
    </submittedName>
</protein>
<sequence>MSNIYREPVKVIVEKEVALTVASLNKVLIVTDDKNADFKYYNNSKDVATDFGNNSKVYKLVEAFLGQKDGDGNILKPDFFGIVGVEIAEKAKAGEKLKEVLNENLDKEWYAFLTTFDSTDTIKKIRPFLTENRRIYITEVKAYPIEDTMKSDRIIAFWSPKMDIEENREYKAASYAGVVITKGAGYRVSLIELAGVTADTELSKKVELTKNNITFPEKRTSENYIVANGGKALDGTYLDETSALDCIIVNMNENLEKVLIKKGFKQDDRGYALIEETLHKVMKEMGKQDLIAIKDEKYEYIVYPVTQTNTEREQRLVRPRVLFRLAEWGYFVDLTLQKTFKDIGGK</sequence>
<name>R9RCI5_9FUSO</name>
<organism evidence="1 2">
    <name type="scientific">Fusobacterium animalis 4_8</name>
    <dbReference type="NCBI Taxonomy" id="469607"/>
    <lineage>
        <taxon>Bacteria</taxon>
        <taxon>Fusobacteriati</taxon>
        <taxon>Fusobacteriota</taxon>
        <taxon>Fusobacteriia</taxon>
        <taxon>Fusobacteriales</taxon>
        <taxon>Fusobacteriaceae</taxon>
        <taxon>Fusobacterium</taxon>
    </lineage>
</organism>
<dbReference type="HOGENOM" id="CLU_803526_0_0_0"/>